<sequence length="242" mass="26893">MLLKKKKWIFNIHLIIAMIVIIPLFIICISGAMLSYDKPIAKAINAIITPNSNKILNPDFADLTSKFKAQNPSLDISSISYEANSRYYTISTNQNGKNISYLVNDDGVILSKGGNKTAIIENRFNNDELKTALIAIMPNFTNFDSVSISQSKPKHYTFNIKKANEQRVVTIDIDNPNLLTQTDASQNKNLARKVLDLHSGRAFGYLGEFVFCVASFIGGVIAILGFIITYARIKPKSAKNKI</sequence>
<comment type="caution">
    <text evidence="2">The sequence shown here is derived from an EMBL/GenBank/DDBJ whole genome shotgun (WGS) entry which is preliminary data.</text>
</comment>
<keyword evidence="1" id="KW-0472">Membrane</keyword>
<proteinExistence type="predicted"/>
<evidence type="ECO:0000313" key="2">
    <source>
        <dbReference type="EMBL" id="MEE3744267.1"/>
    </source>
</evidence>
<organism evidence="2 3">
    <name type="scientific">Campylobacter porcelli</name>
    <dbReference type="NCBI Taxonomy" id="1660073"/>
    <lineage>
        <taxon>Bacteria</taxon>
        <taxon>Pseudomonadati</taxon>
        <taxon>Campylobacterota</taxon>
        <taxon>Epsilonproteobacteria</taxon>
        <taxon>Campylobacterales</taxon>
        <taxon>Campylobacteraceae</taxon>
        <taxon>Campylobacter</taxon>
    </lineage>
</organism>
<dbReference type="RefSeq" id="WP_330518651.1">
    <property type="nucleotide sequence ID" value="NZ_JAZBRC010000003.1"/>
</dbReference>
<feature type="transmembrane region" description="Helical" evidence="1">
    <location>
        <begin position="202"/>
        <end position="231"/>
    </location>
</feature>
<keyword evidence="1" id="KW-1133">Transmembrane helix</keyword>
<feature type="transmembrane region" description="Helical" evidence="1">
    <location>
        <begin position="12"/>
        <end position="36"/>
    </location>
</feature>
<evidence type="ECO:0000256" key="1">
    <source>
        <dbReference type="SAM" id="Phobius"/>
    </source>
</evidence>
<protein>
    <submittedName>
        <fullName evidence="2">PepSY domain-containing protein</fullName>
    </submittedName>
</protein>
<dbReference type="InterPro" id="IPR005625">
    <property type="entry name" value="PepSY-ass_TM"/>
</dbReference>
<name>A0ABU7M3I2_9BACT</name>
<gene>
    <name evidence="2" type="ORF">V2I23_03045</name>
</gene>
<dbReference type="Pfam" id="PF03929">
    <property type="entry name" value="PepSY_TM"/>
    <property type="match status" value="1"/>
</dbReference>
<keyword evidence="3" id="KW-1185">Reference proteome</keyword>
<keyword evidence="1" id="KW-0812">Transmembrane</keyword>
<reference evidence="2 3" key="1">
    <citation type="submission" date="2024-01" db="EMBL/GenBank/DDBJ databases">
        <title>Campylobacter porcellus sp. nov.</title>
        <authorList>
            <person name="Papic B."/>
            <person name="Gruntar I."/>
        </authorList>
    </citation>
    <scope>NUCLEOTIDE SEQUENCE [LARGE SCALE GENOMIC DNA]</scope>
    <source>
        <strain evidence="2 3">CX2-4855-23</strain>
    </source>
</reference>
<evidence type="ECO:0000313" key="3">
    <source>
        <dbReference type="Proteomes" id="UP001331664"/>
    </source>
</evidence>
<dbReference type="EMBL" id="JAZBRD010000003">
    <property type="protein sequence ID" value="MEE3744267.1"/>
    <property type="molecule type" value="Genomic_DNA"/>
</dbReference>
<accession>A0ABU7M3I2</accession>
<dbReference type="Proteomes" id="UP001331664">
    <property type="component" value="Unassembled WGS sequence"/>
</dbReference>